<dbReference type="InterPro" id="IPR011006">
    <property type="entry name" value="CheY-like_superfamily"/>
</dbReference>
<dbReference type="EMBL" id="QFWV02000007">
    <property type="protein sequence ID" value="RKF06452.1"/>
    <property type="molecule type" value="Genomic_DNA"/>
</dbReference>
<dbReference type="SMART" id="SM00448">
    <property type="entry name" value="REC"/>
    <property type="match status" value="1"/>
</dbReference>
<evidence type="ECO:0000256" key="5">
    <source>
        <dbReference type="ARBA" id="ARBA00023163"/>
    </source>
</evidence>
<evidence type="ECO:0000256" key="4">
    <source>
        <dbReference type="ARBA" id="ARBA00023125"/>
    </source>
</evidence>
<dbReference type="GO" id="GO:0000976">
    <property type="term" value="F:transcription cis-regulatory region binding"/>
    <property type="evidence" value="ECO:0007669"/>
    <property type="project" value="TreeGrafter"/>
</dbReference>
<dbReference type="FunFam" id="3.40.50.2300:FF:000002">
    <property type="entry name" value="DNA-binding response regulator PhoP"/>
    <property type="match status" value="1"/>
</dbReference>
<dbReference type="GO" id="GO:0006355">
    <property type="term" value="P:regulation of DNA-templated transcription"/>
    <property type="evidence" value="ECO:0007669"/>
    <property type="project" value="InterPro"/>
</dbReference>
<dbReference type="Gene3D" id="3.40.50.2300">
    <property type="match status" value="1"/>
</dbReference>
<keyword evidence="11" id="KW-1185">Reference proteome</keyword>
<dbReference type="PROSITE" id="PS51755">
    <property type="entry name" value="OMPR_PHOB"/>
    <property type="match status" value="1"/>
</dbReference>
<dbReference type="Proteomes" id="UP000246132">
    <property type="component" value="Unassembled WGS sequence"/>
</dbReference>
<dbReference type="SMART" id="SM00862">
    <property type="entry name" value="Trans_reg_C"/>
    <property type="match status" value="1"/>
</dbReference>
<accession>A0A3A8A834</accession>
<feature type="modified residue" description="4-aspartylphosphate" evidence="6">
    <location>
        <position position="51"/>
    </location>
</feature>
<proteinExistence type="predicted"/>
<dbReference type="InterPro" id="IPR001867">
    <property type="entry name" value="OmpR/PhoB-type_DNA-bd"/>
</dbReference>
<gene>
    <name evidence="10" type="ORF">DEM25_012700</name>
</gene>
<evidence type="ECO:0000256" key="2">
    <source>
        <dbReference type="ARBA" id="ARBA00023012"/>
    </source>
</evidence>
<dbReference type="Gene3D" id="1.10.10.10">
    <property type="entry name" value="Winged helix-like DNA-binding domain superfamily/Winged helix DNA-binding domain"/>
    <property type="match status" value="1"/>
</dbReference>
<organism evidence="10 11">
    <name type="scientific">Oceaniradius stylonematis</name>
    <dbReference type="NCBI Taxonomy" id="2184161"/>
    <lineage>
        <taxon>Bacteria</taxon>
        <taxon>Pseudomonadati</taxon>
        <taxon>Pseudomonadota</taxon>
        <taxon>Alphaproteobacteria</taxon>
        <taxon>Hyphomicrobiales</taxon>
        <taxon>Ahrensiaceae</taxon>
        <taxon>Oceaniradius</taxon>
    </lineage>
</organism>
<dbReference type="OrthoDB" id="9802426at2"/>
<dbReference type="AlphaFoldDB" id="A0A3A8A834"/>
<feature type="domain" description="OmpR/PhoB-type" evidence="9">
    <location>
        <begin position="124"/>
        <end position="220"/>
    </location>
</feature>
<keyword evidence="4 7" id="KW-0238">DNA-binding</keyword>
<evidence type="ECO:0000259" key="9">
    <source>
        <dbReference type="PROSITE" id="PS51755"/>
    </source>
</evidence>
<dbReference type="InterPro" id="IPR001789">
    <property type="entry name" value="Sig_transdc_resp-reg_receiver"/>
</dbReference>
<dbReference type="SUPFAM" id="SSF52172">
    <property type="entry name" value="CheY-like"/>
    <property type="match status" value="1"/>
</dbReference>
<dbReference type="PROSITE" id="PS50110">
    <property type="entry name" value="RESPONSE_REGULATORY"/>
    <property type="match status" value="1"/>
</dbReference>
<keyword evidence="3" id="KW-0805">Transcription regulation</keyword>
<dbReference type="PANTHER" id="PTHR48111:SF1">
    <property type="entry name" value="TWO-COMPONENT RESPONSE REGULATOR ORR33"/>
    <property type="match status" value="1"/>
</dbReference>
<keyword evidence="5" id="KW-0804">Transcription</keyword>
<dbReference type="CDD" id="cd17624">
    <property type="entry name" value="REC_OmpR_PmrA-like"/>
    <property type="match status" value="1"/>
</dbReference>
<evidence type="ECO:0000259" key="8">
    <source>
        <dbReference type="PROSITE" id="PS50110"/>
    </source>
</evidence>
<evidence type="ECO:0000313" key="10">
    <source>
        <dbReference type="EMBL" id="RKF06452.1"/>
    </source>
</evidence>
<feature type="domain" description="Response regulatory" evidence="8">
    <location>
        <begin position="2"/>
        <end position="116"/>
    </location>
</feature>
<evidence type="ECO:0000313" key="11">
    <source>
        <dbReference type="Proteomes" id="UP000246132"/>
    </source>
</evidence>
<evidence type="ECO:0000256" key="6">
    <source>
        <dbReference type="PROSITE-ProRule" id="PRU00169"/>
    </source>
</evidence>
<dbReference type="GO" id="GO:0005829">
    <property type="term" value="C:cytosol"/>
    <property type="evidence" value="ECO:0007669"/>
    <property type="project" value="TreeGrafter"/>
</dbReference>
<evidence type="ECO:0000256" key="1">
    <source>
        <dbReference type="ARBA" id="ARBA00022553"/>
    </source>
</evidence>
<comment type="caution">
    <text evidence="10">The sequence shown here is derived from an EMBL/GenBank/DDBJ whole genome shotgun (WGS) entry which is preliminary data.</text>
</comment>
<reference evidence="10 11" key="1">
    <citation type="journal article" date="2018" name="Int. J. Syst. Bacteriol.">
        <title>Oceaniradius stylonemae gen. nov., sp. nov., isolated from a red alga, Stylonema cornu-cervi.</title>
        <authorList>
            <person name="Jeong S."/>
        </authorList>
    </citation>
    <scope>NUCLEOTIDE SEQUENCE [LARGE SCALE GENOMIC DNA]</scope>
    <source>
        <strain evidence="10 11">StC1</strain>
    </source>
</reference>
<keyword evidence="2" id="KW-0902">Two-component regulatory system</keyword>
<dbReference type="InterPro" id="IPR036388">
    <property type="entry name" value="WH-like_DNA-bd_sf"/>
</dbReference>
<dbReference type="RefSeq" id="WP_109766097.1">
    <property type="nucleotide sequence ID" value="NZ_JASHJQ010000002.1"/>
</dbReference>
<dbReference type="Pfam" id="PF00072">
    <property type="entry name" value="Response_reg"/>
    <property type="match status" value="1"/>
</dbReference>
<protein>
    <submittedName>
        <fullName evidence="10">DNA-binding response regulator</fullName>
    </submittedName>
</protein>
<dbReference type="InterPro" id="IPR039420">
    <property type="entry name" value="WalR-like"/>
</dbReference>
<keyword evidence="1 6" id="KW-0597">Phosphoprotein</keyword>
<dbReference type="Gene3D" id="6.10.250.690">
    <property type="match status" value="1"/>
</dbReference>
<dbReference type="PANTHER" id="PTHR48111">
    <property type="entry name" value="REGULATOR OF RPOS"/>
    <property type="match status" value="1"/>
</dbReference>
<dbReference type="CDD" id="cd00383">
    <property type="entry name" value="trans_reg_C"/>
    <property type="match status" value="1"/>
</dbReference>
<name>A0A3A8A834_9HYPH</name>
<dbReference type="Pfam" id="PF00486">
    <property type="entry name" value="Trans_reg_C"/>
    <property type="match status" value="1"/>
</dbReference>
<evidence type="ECO:0000256" key="3">
    <source>
        <dbReference type="ARBA" id="ARBA00023015"/>
    </source>
</evidence>
<evidence type="ECO:0000256" key="7">
    <source>
        <dbReference type="PROSITE-ProRule" id="PRU01091"/>
    </source>
</evidence>
<feature type="DNA-binding region" description="OmpR/PhoB-type" evidence="7">
    <location>
        <begin position="124"/>
        <end position="220"/>
    </location>
</feature>
<dbReference type="GO" id="GO:0000156">
    <property type="term" value="F:phosphorelay response regulator activity"/>
    <property type="evidence" value="ECO:0007669"/>
    <property type="project" value="TreeGrafter"/>
</dbReference>
<dbReference type="GO" id="GO:0032993">
    <property type="term" value="C:protein-DNA complex"/>
    <property type="evidence" value="ECO:0007669"/>
    <property type="project" value="TreeGrafter"/>
</dbReference>
<sequence length="227" mass="24108">MRILLVEDNAKLAAGMAAVLSAGGFQVDRVADGTDAEAALASTPFDLVVLDLSLPGMDGLDVLKNLRDRRLDVPVLIVTARGDLNDRVRGLDLGADDYLTKPFAVEELRARAAALIRRGAGRARPTIEFAGLTLDVTANTLVHAGAPIEISPRELAVLRVMLMSKSDVVPKAQIAESLSTFDLDVSDNAVEQTISRLRKRLGGFGIAIRAARGMGYFLMAQEQGGAG</sequence>